<feature type="domain" description="MOSC" evidence="1">
    <location>
        <begin position="32"/>
        <end position="166"/>
    </location>
</feature>
<dbReference type="Gene3D" id="2.40.33.20">
    <property type="entry name" value="PK beta-barrel domain-like"/>
    <property type="match status" value="1"/>
</dbReference>
<dbReference type="GO" id="GO:0030151">
    <property type="term" value="F:molybdenum ion binding"/>
    <property type="evidence" value="ECO:0007669"/>
    <property type="project" value="InterPro"/>
</dbReference>
<comment type="caution">
    <text evidence="2">The sequence shown here is derived from an EMBL/GenBank/DDBJ whole genome shotgun (WGS) entry which is preliminary data.</text>
</comment>
<organism evidence="2 3">
    <name type="scientific">Cohnella nanjingensis</name>
    <dbReference type="NCBI Taxonomy" id="1387779"/>
    <lineage>
        <taxon>Bacteria</taxon>
        <taxon>Bacillati</taxon>
        <taxon>Bacillota</taxon>
        <taxon>Bacilli</taxon>
        <taxon>Bacillales</taxon>
        <taxon>Paenibacillaceae</taxon>
        <taxon>Cohnella</taxon>
    </lineage>
</organism>
<protein>
    <submittedName>
        <fullName evidence="2">MOSC domain-containing protein</fullName>
    </submittedName>
</protein>
<dbReference type="InterPro" id="IPR005302">
    <property type="entry name" value="MoCF_Sase_C"/>
</dbReference>
<dbReference type="PANTHER" id="PTHR30212:SF4">
    <property type="entry name" value="MOSC DOMAIN-CONTAINING PROTEIN"/>
    <property type="match status" value="1"/>
</dbReference>
<dbReference type="InterPro" id="IPR005163">
    <property type="entry name" value="Tri_helical_YiiM-like"/>
</dbReference>
<evidence type="ECO:0000313" key="2">
    <source>
        <dbReference type="EMBL" id="MBB6669212.1"/>
    </source>
</evidence>
<dbReference type="AlphaFoldDB" id="A0A7X0RKM9"/>
<evidence type="ECO:0000313" key="3">
    <source>
        <dbReference type="Proteomes" id="UP000547209"/>
    </source>
</evidence>
<name>A0A7X0RKM9_9BACL</name>
<dbReference type="InterPro" id="IPR011037">
    <property type="entry name" value="Pyrv_Knase-like_insert_dom_sf"/>
</dbReference>
<accession>A0A7X0RKM9</accession>
<dbReference type="GO" id="GO:0030170">
    <property type="term" value="F:pyridoxal phosphate binding"/>
    <property type="evidence" value="ECO:0007669"/>
    <property type="project" value="InterPro"/>
</dbReference>
<dbReference type="Pfam" id="PF03475">
    <property type="entry name" value="YiiM_3-alpha"/>
    <property type="match status" value="1"/>
</dbReference>
<dbReference type="Pfam" id="PF03473">
    <property type="entry name" value="MOSC"/>
    <property type="match status" value="1"/>
</dbReference>
<dbReference type="SUPFAM" id="SSF50800">
    <property type="entry name" value="PK beta-barrel domain-like"/>
    <property type="match status" value="1"/>
</dbReference>
<dbReference type="PANTHER" id="PTHR30212">
    <property type="entry name" value="PROTEIN YIIM"/>
    <property type="match status" value="1"/>
</dbReference>
<dbReference type="Proteomes" id="UP000547209">
    <property type="component" value="Unassembled WGS sequence"/>
</dbReference>
<proteinExistence type="predicted"/>
<dbReference type="EMBL" id="JACJVP010000001">
    <property type="protein sequence ID" value="MBB6669212.1"/>
    <property type="molecule type" value="Genomic_DNA"/>
</dbReference>
<sequence>MPLSYPLLSVNVGRAEEREYKGKPARSGIGKRRVMQEVALGGTGLANDEQADTVNHGGPDKAVCVYPYRHYAYWEDVLGQSLSFGAFGENFTVDEVAEPDVRIGDVFAIGTAKVQVSQPRVPCWKLAMKWGLDELPALVLDTGATGFYLRVLEPGLVSPGPLTLIAQHPAGLTVAEANRIMHKDKRDADGIRRLLAVDALADSWRDSLARRLAKLETEA</sequence>
<reference evidence="2 3" key="1">
    <citation type="submission" date="2020-08" db="EMBL/GenBank/DDBJ databases">
        <title>Cohnella phylogeny.</title>
        <authorList>
            <person name="Dunlap C."/>
        </authorList>
    </citation>
    <scope>NUCLEOTIDE SEQUENCE [LARGE SCALE GENOMIC DNA]</scope>
    <source>
        <strain evidence="2 3">DSM 28246</strain>
    </source>
</reference>
<dbReference type="InterPro" id="IPR052353">
    <property type="entry name" value="Benzoxazolinone_Detox_Enz"/>
</dbReference>
<keyword evidence="3" id="KW-1185">Reference proteome</keyword>
<dbReference type="GO" id="GO:0003824">
    <property type="term" value="F:catalytic activity"/>
    <property type="evidence" value="ECO:0007669"/>
    <property type="project" value="InterPro"/>
</dbReference>
<evidence type="ECO:0000259" key="1">
    <source>
        <dbReference type="PROSITE" id="PS51340"/>
    </source>
</evidence>
<gene>
    <name evidence="2" type="ORF">H7C19_00765</name>
</gene>
<dbReference type="PROSITE" id="PS51340">
    <property type="entry name" value="MOSC"/>
    <property type="match status" value="1"/>
</dbReference>